<evidence type="ECO:0000256" key="6">
    <source>
        <dbReference type="ARBA" id="ARBA00049417"/>
    </source>
</evidence>
<dbReference type="SMART" id="SM00471">
    <property type="entry name" value="HDc"/>
    <property type="match status" value="1"/>
</dbReference>
<proteinExistence type="predicted"/>
<sequence length="192" mass="22132">MKRFLKILQENLSEERLNHSLGVARTAYYLAQKHLPEKKEKAFLAGIIHDIAREWPEERMIAFLKAKGYHITPEDKLNPVVLHAPAGAYFSRDMLGIYDEEIFSAVSRHTLGAVDMTELDMIIFLADLIEPGRSFAQRQNLLIASFQDLKRGMLLALENTVEYLRNKNKTIDSRTLLVLNYFREIVAKKSKI</sequence>
<evidence type="ECO:0000256" key="1">
    <source>
        <dbReference type="ARBA" id="ARBA00012506"/>
    </source>
</evidence>
<dbReference type="STRING" id="661089.ciss_23470"/>
<dbReference type="CDD" id="cd00077">
    <property type="entry name" value="HDc"/>
    <property type="match status" value="1"/>
</dbReference>
<dbReference type="Gene3D" id="1.10.3210.10">
    <property type="entry name" value="Hypothetical protein af1432"/>
    <property type="match status" value="1"/>
</dbReference>
<keyword evidence="9" id="KW-1185">Reference proteome</keyword>
<comment type="caution">
    <text evidence="8">The sequence shown here is derived from an EMBL/GenBank/DDBJ whole genome shotgun (WGS) entry which is preliminary data.</text>
</comment>
<dbReference type="SUPFAM" id="SSF109604">
    <property type="entry name" value="HD-domain/PDEase-like"/>
    <property type="match status" value="1"/>
</dbReference>
<dbReference type="OrthoDB" id="5295945at2"/>
<dbReference type="InterPro" id="IPR003607">
    <property type="entry name" value="HD/PDEase_dom"/>
</dbReference>
<dbReference type="PROSITE" id="PS51831">
    <property type="entry name" value="HD"/>
    <property type="match status" value="1"/>
</dbReference>
<evidence type="ECO:0000256" key="2">
    <source>
        <dbReference type="ARBA" id="ARBA00022723"/>
    </source>
</evidence>
<dbReference type="PANTHER" id="PTHR35795:SF1">
    <property type="entry name" value="BIS(5'-NUCLEOSYL)-TETRAPHOSPHATASE, SYMMETRICAL"/>
    <property type="match status" value="1"/>
</dbReference>
<dbReference type="Proteomes" id="UP000187338">
    <property type="component" value="Unassembled WGS sequence"/>
</dbReference>
<evidence type="ECO:0000256" key="4">
    <source>
        <dbReference type="ARBA" id="ARBA00022801"/>
    </source>
</evidence>
<dbReference type="PANTHER" id="PTHR35795">
    <property type="entry name" value="SLR1885 PROTEIN"/>
    <property type="match status" value="1"/>
</dbReference>
<dbReference type="Pfam" id="PF01966">
    <property type="entry name" value="HD"/>
    <property type="match status" value="1"/>
</dbReference>
<name>A0A1L8D5L9_9THEO</name>
<dbReference type="InterPro" id="IPR006674">
    <property type="entry name" value="HD_domain"/>
</dbReference>
<dbReference type="GO" id="GO:0000166">
    <property type="term" value="F:nucleotide binding"/>
    <property type="evidence" value="ECO:0007669"/>
    <property type="project" value="UniProtKB-KW"/>
</dbReference>
<keyword evidence="3" id="KW-0547">Nucleotide-binding</keyword>
<evidence type="ECO:0000259" key="7">
    <source>
        <dbReference type="PROSITE" id="PS51831"/>
    </source>
</evidence>
<keyword evidence="4 8" id="KW-0378">Hydrolase</keyword>
<gene>
    <name evidence="8" type="ORF">ciss_23470</name>
</gene>
<evidence type="ECO:0000256" key="3">
    <source>
        <dbReference type="ARBA" id="ARBA00022741"/>
    </source>
</evidence>
<protein>
    <recommendedName>
        <fullName evidence="1">bis(5'-nucleosyl)-tetraphosphatase (symmetrical)</fullName>
        <ecNumber evidence="1">3.6.1.41</ecNumber>
    </recommendedName>
</protein>
<keyword evidence="2" id="KW-0479">Metal-binding</keyword>
<evidence type="ECO:0000313" key="8">
    <source>
        <dbReference type="EMBL" id="GAV26414.1"/>
    </source>
</evidence>
<dbReference type="AlphaFoldDB" id="A0A1L8D5L9"/>
<organism evidence="8 9">
    <name type="scientific">Carboxydothermus islandicus</name>
    <dbReference type="NCBI Taxonomy" id="661089"/>
    <lineage>
        <taxon>Bacteria</taxon>
        <taxon>Bacillati</taxon>
        <taxon>Bacillota</taxon>
        <taxon>Clostridia</taxon>
        <taxon>Thermoanaerobacterales</taxon>
        <taxon>Thermoanaerobacteraceae</taxon>
        <taxon>Carboxydothermus</taxon>
    </lineage>
</organism>
<dbReference type="NCBIfam" id="TIGR00488">
    <property type="entry name" value="bis(5'-nucleosyl)-tetraphosphatase (symmetrical) YqeK"/>
    <property type="match status" value="1"/>
</dbReference>
<dbReference type="EMBL" id="BDJL01000141">
    <property type="protein sequence ID" value="GAV26414.1"/>
    <property type="molecule type" value="Genomic_DNA"/>
</dbReference>
<dbReference type="GO" id="GO:0008803">
    <property type="term" value="F:bis(5'-nucleosyl)-tetraphosphatase (symmetrical) activity"/>
    <property type="evidence" value="ECO:0007669"/>
    <property type="project" value="UniProtKB-EC"/>
</dbReference>
<dbReference type="InterPro" id="IPR051094">
    <property type="entry name" value="Diverse_Catalytic_Enzymes"/>
</dbReference>
<accession>A0A1L8D5L9</accession>
<feature type="domain" description="HD" evidence="7">
    <location>
        <begin position="16"/>
        <end position="132"/>
    </location>
</feature>
<evidence type="ECO:0000256" key="5">
    <source>
        <dbReference type="ARBA" id="ARBA00023004"/>
    </source>
</evidence>
<keyword evidence="5" id="KW-0408">Iron</keyword>
<reference evidence="9" key="1">
    <citation type="submission" date="2016-12" db="EMBL/GenBank/DDBJ databases">
        <title>Draft Genome Sequences od Carboxydothermus pertinax and islandicus, Hydrogenogenic Carboxydotrophic Bacteria.</title>
        <authorList>
            <person name="Fukuyama Y."/>
            <person name="Ohmae K."/>
            <person name="Yoneda Y."/>
            <person name="Yoshida T."/>
            <person name="Sako Y."/>
        </authorList>
    </citation>
    <scope>NUCLEOTIDE SEQUENCE [LARGE SCALE GENOMIC DNA]</scope>
    <source>
        <strain evidence="9">SET</strain>
    </source>
</reference>
<comment type="catalytic activity">
    <reaction evidence="6">
        <text>P(1),P(4)-bis(5'-adenosyl) tetraphosphate + H2O = 2 ADP + 2 H(+)</text>
        <dbReference type="Rhea" id="RHEA:24252"/>
        <dbReference type="ChEBI" id="CHEBI:15377"/>
        <dbReference type="ChEBI" id="CHEBI:15378"/>
        <dbReference type="ChEBI" id="CHEBI:58141"/>
        <dbReference type="ChEBI" id="CHEBI:456216"/>
        <dbReference type="EC" id="3.6.1.41"/>
    </reaction>
</comment>
<dbReference type="InterPro" id="IPR005249">
    <property type="entry name" value="YqeK"/>
</dbReference>
<dbReference type="EC" id="3.6.1.41" evidence="1"/>
<dbReference type="RefSeq" id="WP_075866581.1">
    <property type="nucleotide sequence ID" value="NZ_BDJL01000141.1"/>
</dbReference>
<evidence type="ECO:0000313" key="9">
    <source>
        <dbReference type="Proteomes" id="UP000187338"/>
    </source>
</evidence>
<dbReference type="GO" id="GO:0046872">
    <property type="term" value="F:metal ion binding"/>
    <property type="evidence" value="ECO:0007669"/>
    <property type="project" value="UniProtKB-KW"/>
</dbReference>